<dbReference type="EnsemblPlants" id="Pp3c23_3660V3.1">
    <property type="protein sequence ID" value="Pp3c23_3660V3.1"/>
    <property type="gene ID" value="Pp3c23_3660"/>
</dbReference>
<evidence type="ECO:0000256" key="1">
    <source>
        <dbReference type="ARBA" id="ARBA00004141"/>
    </source>
</evidence>
<feature type="transmembrane region" description="Helical" evidence="5">
    <location>
        <begin position="231"/>
        <end position="250"/>
    </location>
</feature>
<feature type="transmembrane region" description="Helical" evidence="5">
    <location>
        <begin position="57"/>
        <end position="76"/>
    </location>
</feature>
<dbReference type="KEGG" id="ppp:112275687"/>
<feature type="transmembrane region" description="Helical" evidence="5">
    <location>
        <begin position="20"/>
        <end position="37"/>
    </location>
</feature>
<dbReference type="CDD" id="cd06178">
    <property type="entry name" value="MFS_unc93-like"/>
    <property type="match status" value="1"/>
</dbReference>
<dbReference type="Pfam" id="PF05978">
    <property type="entry name" value="UNC-93"/>
    <property type="match status" value="1"/>
</dbReference>
<dbReference type="EMBL" id="ABEU02000023">
    <property type="protein sequence ID" value="PNR28902.1"/>
    <property type="molecule type" value="Genomic_DNA"/>
</dbReference>
<dbReference type="PaxDb" id="3218-PP1S16_46V6.1"/>
<name>A0A2K1IHZ7_PHYPA</name>
<feature type="transmembrane region" description="Helical" evidence="5">
    <location>
        <begin position="140"/>
        <end position="165"/>
    </location>
</feature>
<organism evidence="6">
    <name type="scientific">Physcomitrium patens</name>
    <name type="common">Spreading-leaved earth moss</name>
    <name type="synonym">Physcomitrella patens</name>
    <dbReference type="NCBI Taxonomy" id="3218"/>
    <lineage>
        <taxon>Eukaryota</taxon>
        <taxon>Viridiplantae</taxon>
        <taxon>Streptophyta</taxon>
        <taxon>Embryophyta</taxon>
        <taxon>Bryophyta</taxon>
        <taxon>Bryophytina</taxon>
        <taxon>Bryopsida</taxon>
        <taxon>Funariidae</taxon>
        <taxon>Funariales</taxon>
        <taxon>Funariaceae</taxon>
        <taxon>Physcomitrium</taxon>
    </lineage>
</organism>
<dbReference type="OrthoDB" id="196103at2759"/>
<evidence type="ECO:0008006" key="9">
    <source>
        <dbReference type="Google" id="ProtNLM"/>
    </source>
</evidence>
<evidence type="ECO:0000313" key="7">
    <source>
        <dbReference type="EnsemblPlants" id="Pp3c23_3660V3.1"/>
    </source>
</evidence>
<comment type="subcellular location">
    <subcellularLocation>
        <location evidence="1">Membrane</location>
        <topology evidence="1">Multi-pass membrane protein</topology>
    </subcellularLocation>
</comment>
<feature type="transmembrane region" description="Helical" evidence="5">
    <location>
        <begin position="299"/>
        <end position="319"/>
    </location>
</feature>
<accession>A0A2K1IHZ7</accession>
<gene>
    <name evidence="7" type="primary">LOC112275687</name>
    <name evidence="6" type="ORF">PHYPA_027594</name>
</gene>
<evidence type="ECO:0000313" key="8">
    <source>
        <dbReference type="Proteomes" id="UP000006727"/>
    </source>
</evidence>
<evidence type="ECO:0000256" key="3">
    <source>
        <dbReference type="ARBA" id="ARBA00022989"/>
    </source>
</evidence>
<dbReference type="InterPro" id="IPR036259">
    <property type="entry name" value="MFS_trans_sf"/>
</dbReference>
<dbReference type="EnsemblPlants" id="Pp3c23_3660V3.2">
    <property type="protein sequence ID" value="Pp3c23_3660V3.2"/>
    <property type="gene ID" value="Pp3c23_3660"/>
</dbReference>
<feature type="transmembrane region" description="Helical" evidence="5">
    <location>
        <begin position="270"/>
        <end position="287"/>
    </location>
</feature>
<dbReference type="RefSeq" id="XP_024362040.1">
    <property type="nucleotide sequence ID" value="XM_024506272.2"/>
</dbReference>
<keyword evidence="2 5" id="KW-0812">Transmembrane</keyword>
<dbReference type="PANTHER" id="PTHR23294">
    <property type="entry name" value="ET TRANSLATION PRODUCT-RELATED"/>
    <property type="match status" value="1"/>
</dbReference>
<dbReference type="Gene3D" id="1.20.1250.20">
    <property type="entry name" value="MFS general substrate transporter like domains"/>
    <property type="match status" value="2"/>
</dbReference>
<feature type="transmembrane region" description="Helical" evidence="5">
    <location>
        <begin position="413"/>
        <end position="433"/>
    </location>
</feature>
<dbReference type="InterPro" id="IPR010291">
    <property type="entry name" value="Ion_channel_UNC-93"/>
</dbReference>
<keyword evidence="3 5" id="KW-1133">Transmembrane helix</keyword>
<dbReference type="InterPro" id="IPR051617">
    <property type="entry name" value="UNC-93-like_regulator"/>
</dbReference>
<sequence>MDQEMTQKRCRWRNTYRNPLAQVIILGLICFLLPGMFNAINGLGAVGKADATITDNANTALAVTFAVCSILAGGFFNLVGHRVLLILGGFTYILYIGSYLSYNTVFVISAGAILGVGAGFLWTAQGAIMLSYPEEENKGLYISIFWTIFNCGAIIGSVVSLAIEWHNDNNHVSNETYIAFMVIMGVGTSLTVLLLPPSQIQRRDGSQLIAKTQSTSVSAEVMAILKLFKDWKMLCLIPMFFSSNWFYTYQFNAVNGGGVFTTRTRGMNGTLYWIAQLIGSFLMGRLLDYKHAERRKRAVCGLSILFVATMAIWGGGWAFQDTFTRASAKTLDVSTKIDLSDSRRYAGPVVLYTLYGSFDAMWQTYCYWLMGALTNETEVAARLTGFYKAIQNAGAACAGQVDAKKVSYAVELLINWVLLILGIIVAIPVALSLKDTLKTITAKDLEDTGEMESQAPVPVSTWKVDK</sequence>
<dbReference type="GO" id="GO:0016020">
    <property type="term" value="C:membrane"/>
    <property type="evidence" value="ECO:0007669"/>
    <property type="project" value="UniProtKB-SubCell"/>
</dbReference>
<keyword evidence="4 5" id="KW-0472">Membrane</keyword>
<dbReference type="PANTHER" id="PTHR23294:SF59">
    <property type="entry name" value="UNC93-LIKE PROTEIN C922.05C"/>
    <property type="match status" value="1"/>
</dbReference>
<reference evidence="7" key="3">
    <citation type="submission" date="2020-12" db="UniProtKB">
        <authorList>
            <consortium name="EnsemblPlants"/>
        </authorList>
    </citation>
    <scope>IDENTIFICATION</scope>
</reference>
<dbReference type="GeneID" id="112275687"/>
<proteinExistence type="predicted"/>
<dbReference type="Gramene" id="Pp3c23_3660V3.2">
    <property type="protein sequence ID" value="Pp3c23_3660V3.2"/>
    <property type="gene ID" value="Pp3c23_3660"/>
</dbReference>
<dbReference type="SUPFAM" id="SSF103473">
    <property type="entry name" value="MFS general substrate transporter"/>
    <property type="match status" value="1"/>
</dbReference>
<evidence type="ECO:0000256" key="5">
    <source>
        <dbReference type="SAM" id="Phobius"/>
    </source>
</evidence>
<reference evidence="6 8" key="1">
    <citation type="journal article" date="2008" name="Science">
        <title>The Physcomitrella genome reveals evolutionary insights into the conquest of land by plants.</title>
        <authorList>
            <person name="Rensing S."/>
            <person name="Lang D."/>
            <person name="Zimmer A."/>
            <person name="Terry A."/>
            <person name="Salamov A."/>
            <person name="Shapiro H."/>
            <person name="Nishiyama T."/>
            <person name="Perroud P.-F."/>
            <person name="Lindquist E."/>
            <person name="Kamisugi Y."/>
            <person name="Tanahashi T."/>
            <person name="Sakakibara K."/>
            <person name="Fujita T."/>
            <person name="Oishi K."/>
            <person name="Shin-I T."/>
            <person name="Kuroki Y."/>
            <person name="Toyoda A."/>
            <person name="Suzuki Y."/>
            <person name="Hashimoto A."/>
            <person name="Yamaguchi K."/>
            <person name="Sugano A."/>
            <person name="Kohara Y."/>
            <person name="Fujiyama A."/>
            <person name="Anterola A."/>
            <person name="Aoki S."/>
            <person name="Ashton N."/>
            <person name="Barbazuk W.B."/>
            <person name="Barker E."/>
            <person name="Bennetzen J."/>
            <person name="Bezanilla M."/>
            <person name="Blankenship R."/>
            <person name="Cho S.H."/>
            <person name="Dutcher S."/>
            <person name="Estelle M."/>
            <person name="Fawcett J.A."/>
            <person name="Gundlach H."/>
            <person name="Hanada K."/>
            <person name="Heyl A."/>
            <person name="Hicks K.A."/>
            <person name="Hugh J."/>
            <person name="Lohr M."/>
            <person name="Mayer K."/>
            <person name="Melkozernov A."/>
            <person name="Murata T."/>
            <person name="Nelson D."/>
            <person name="Pils B."/>
            <person name="Prigge M."/>
            <person name="Reiss B."/>
            <person name="Renner T."/>
            <person name="Rombauts S."/>
            <person name="Rushton P."/>
            <person name="Sanderfoot A."/>
            <person name="Schween G."/>
            <person name="Shiu S.-H."/>
            <person name="Stueber K."/>
            <person name="Theodoulou F.L."/>
            <person name="Tu H."/>
            <person name="Van de Peer Y."/>
            <person name="Verrier P.J."/>
            <person name="Waters E."/>
            <person name="Wood A."/>
            <person name="Yang L."/>
            <person name="Cove D."/>
            <person name="Cuming A."/>
            <person name="Hasebe M."/>
            <person name="Lucas S."/>
            <person name="Mishler D.B."/>
            <person name="Reski R."/>
            <person name="Grigoriev I."/>
            <person name="Quatrano R.S."/>
            <person name="Boore J.L."/>
        </authorList>
    </citation>
    <scope>NUCLEOTIDE SEQUENCE [LARGE SCALE GENOMIC DNA]</scope>
    <source>
        <strain evidence="7 8">cv. Gransden 2004</strain>
    </source>
</reference>
<evidence type="ECO:0000313" key="6">
    <source>
        <dbReference type="EMBL" id="PNR28902.1"/>
    </source>
</evidence>
<dbReference type="STRING" id="3218.A0A2K1IHZ7"/>
<feature type="transmembrane region" description="Helical" evidence="5">
    <location>
        <begin position="83"/>
        <end position="100"/>
    </location>
</feature>
<dbReference type="Proteomes" id="UP000006727">
    <property type="component" value="Chromosome 23"/>
</dbReference>
<reference evidence="6 8" key="2">
    <citation type="journal article" date="2018" name="Plant J.">
        <title>The Physcomitrella patens chromosome-scale assembly reveals moss genome structure and evolution.</title>
        <authorList>
            <person name="Lang D."/>
            <person name="Ullrich K.K."/>
            <person name="Murat F."/>
            <person name="Fuchs J."/>
            <person name="Jenkins J."/>
            <person name="Haas F.B."/>
            <person name="Piednoel M."/>
            <person name="Gundlach H."/>
            <person name="Van Bel M."/>
            <person name="Meyberg R."/>
            <person name="Vives C."/>
            <person name="Morata J."/>
            <person name="Symeonidi A."/>
            <person name="Hiss M."/>
            <person name="Muchero W."/>
            <person name="Kamisugi Y."/>
            <person name="Saleh O."/>
            <person name="Blanc G."/>
            <person name="Decker E.L."/>
            <person name="van Gessel N."/>
            <person name="Grimwood J."/>
            <person name="Hayes R.D."/>
            <person name="Graham S.W."/>
            <person name="Gunter L.E."/>
            <person name="McDaniel S.F."/>
            <person name="Hoernstein S.N.W."/>
            <person name="Larsson A."/>
            <person name="Li F.W."/>
            <person name="Perroud P.F."/>
            <person name="Phillips J."/>
            <person name="Ranjan P."/>
            <person name="Rokshar D.S."/>
            <person name="Rothfels C.J."/>
            <person name="Schneider L."/>
            <person name="Shu S."/>
            <person name="Stevenson D.W."/>
            <person name="Thummler F."/>
            <person name="Tillich M."/>
            <person name="Villarreal Aguilar J.C."/>
            <person name="Widiez T."/>
            <person name="Wong G.K."/>
            <person name="Wymore A."/>
            <person name="Zhang Y."/>
            <person name="Zimmer A.D."/>
            <person name="Quatrano R.S."/>
            <person name="Mayer K.F.X."/>
            <person name="Goodstein D."/>
            <person name="Casacuberta J.M."/>
            <person name="Vandepoele K."/>
            <person name="Reski R."/>
            <person name="Cuming A.C."/>
            <person name="Tuskan G.A."/>
            <person name="Maumus F."/>
            <person name="Salse J."/>
            <person name="Schmutz J."/>
            <person name="Rensing S.A."/>
        </authorList>
    </citation>
    <scope>NUCLEOTIDE SEQUENCE [LARGE SCALE GENOMIC DNA]</scope>
    <source>
        <strain evidence="7 8">cv. Gransden 2004</strain>
    </source>
</reference>
<feature type="transmembrane region" description="Helical" evidence="5">
    <location>
        <begin position="106"/>
        <end position="128"/>
    </location>
</feature>
<keyword evidence="8" id="KW-1185">Reference proteome</keyword>
<evidence type="ECO:0000256" key="4">
    <source>
        <dbReference type="ARBA" id="ARBA00023136"/>
    </source>
</evidence>
<evidence type="ECO:0000256" key="2">
    <source>
        <dbReference type="ARBA" id="ARBA00022692"/>
    </source>
</evidence>
<dbReference type="AlphaFoldDB" id="A0A2K1IHZ7"/>
<protein>
    <recommendedName>
        <fullName evidence="9">Major facilitator superfamily (MFS) profile domain-containing protein</fullName>
    </recommendedName>
</protein>
<feature type="transmembrane region" description="Helical" evidence="5">
    <location>
        <begin position="177"/>
        <end position="195"/>
    </location>
</feature>
<dbReference type="Gramene" id="Pp3c23_3660V3.1">
    <property type="protein sequence ID" value="Pp3c23_3660V3.1"/>
    <property type="gene ID" value="Pp3c23_3660"/>
</dbReference>